<feature type="compositionally biased region" description="Basic and acidic residues" evidence="1">
    <location>
        <begin position="108"/>
        <end position="118"/>
    </location>
</feature>
<evidence type="ECO:0000313" key="2">
    <source>
        <dbReference type="EMBL" id="OMO69465.1"/>
    </source>
</evidence>
<feature type="compositionally biased region" description="Polar residues" evidence="1">
    <location>
        <begin position="132"/>
        <end position="151"/>
    </location>
</feature>
<dbReference type="OrthoDB" id="10415283at2759"/>
<dbReference type="Proteomes" id="UP000188268">
    <property type="component" value="Unassembled WGS sequence"/>
</dbReference>
<feature type="compositionally biased region" description="Polar residues" evidence="1">
    <location>
        <begin position="1"/>
        <end position="28"/>
    </location>
</feature>
<feature type="compositionally biased region" description="Low complexity" evidence="1">
    <location>
        <begin position="219"/>
        <end position="241"/>
    </location>
</feature>
<feature type="compositionally biased region" description="Pro residues" evidence="1">
    <location>
        <begin position="242"/>
        <end position="262"/>
    </location>
</feature>
<protein>
    <submittedName>
        <fullName evidence="2">Uncharacterized protein</fullName>
    </submittedName>
</protein>
<sequence length="306" mass="33927">MSYSPGSPRSPLKNSYPLSRNTVEATKSPQKKQNHRQEEPQPPVSAAKPSLQKQNHHQQEPQPPVSAAKPPLQKQNLRQQDPQPPVSAKPPHQNQPEQQKPVSTGIFQEKEHHQKDNFKQTNHGSYDHHSQQRQQTSVKVHSQPSATTWVSPKQDDDHRNSLLLSNQGSSQEAQDHDSSDGVASRNVTYEEFCKRDKEKNSAHLDPKTGFPWSWAPVLSSTSPPEEQPSPAKGFTPSEKASPAPPPPPPNVPSIVQPPPLPPQKLKNNALQPSPPPHSPRNRPKSSVLQPSPPSPPPRSRCRCVIL</sequence>
<reference evidence="2 3" key="1">
    <citation type="submission" date="2013-09" db="EMBL/GenBank/DDBJ databases">
        <title>Corchorus capsularis genome sequencing.</title>
        <authorList>
            <person name="Alam M."/>
            <person name="Haque M.S."/>
            <person name="Islam M.S."/>
            <person name="Emdad E.M."/>
            <person name="Islam M.M."/>
            <person name="Ahmed B."/>
            <person name="Halim A."/>
            <person name="Hossen Q.M.M."/>
            <person name="Hossain M.Z."/>
            <person name="Ahmed R."/>
            <person name="Khan M.M."/>
            <person name="Islam R."/>
            <person name="Rashid M.M."/>
            <person name="Khan S.A."/>
            <person name="Rahman M.S."/>
            <person name="Alam M."/>
        </authorList>
    </citation>
    <scope>NUCLEOTIDE SEQUENCE [LARGE SCALE GENOMIC DNA]</scope>
    <source>
        <strain evidence="3">cv. CVL-1</strain>
        <tissue evidence="2">Whole seedling</tissue>
    </source>
</reference>
<keyword evidence="3" id="KW-1185">Reference proteome</keyword>
<name>A0A1R3HGN8_COCAP</name>
<dbReference type="EMBL" id="AWWV01012009">
    <property type="protein sequence ID" value="OMO69465.1"/>
    <property type="molecule type" value="Genomic_DNA"/>
</dbReference>
<proteinExistence type="predicted"/>
<evidence type="ECO:0000256" key="1">
    <source>
        <dbReference type="SAM" id="MobiDB-lite"/>
    </source>
</evidence>
<gene>
    <name evidence="2" type="ORF">CCACVL1_19476</name>
</gene>
<feature type="compositionally biased region" description="Basic and acidic residues" evidence="1">
    <location>
        <begin position="191"/>
        <end position="206"/>
    </location>
</feature>
<dbReference type="AlphaFoldDB" id="A0A1R3HGN8"/>
<dbReference type="OMA" id="PVEILCP"/>
<feature type="compositionally biased region" description="Low complexity" evidence="1">
    <location>
        <begin position="161"/>
        <end position="171"/>
    </location>
</feature>
<comment type="caution">
    <text evidence="2">The sequence shown here is derived from an EMBL/GenBank/DDBJ whole genome shotgun (WGS) entry which is preliminary data.</text>
</comment>
<feature type="compositionally biased region" description="Polar residues" evidence="1">
    <location>
        <begin position="92"/>
        <end position="106"/>
    </location>
</feature>
<organism evidence="2 3">
    <name type="scientific">Corchorus capsularis</name>
    <name type="common">Jute</name>
    <dbReference type="NCBI Taxonomy" id="210143"/>
    <lineage>
        <taxon>Eukaryota</taxon>
        <taxon>Viridiplantae</taxon>
        <taxon>Streptophyta</taxon>
        <taxon>Embryophyta</taxon>
        <taxon>Tracheophyta</taxon>
        <taxon>Spermatophyta</taxon>
        <taxon>Magnoliopsida</taxon>
        <taxon>eudicotyledons</taxon>
        <taxon>Gunneridae</taxon>
        <taxon>Pentapetalae</taxon>
        <taxon>rosids</taxon>
        <taxon>malvids</taxon>
        <taxon>Malvales</taxon>
        <taxon>Malvaceae</taxon>
        <taxon>Grewioideae</taxon>
        <taxon>Apeibeae</taxon>
        <taxon>Corchorus</taxon>
    </lineage>
</organism>
<evidence type="ECO:0000313" key="3">
    <source>
        <dbReference type="Proteomes" id="UP000188268"/>
    </source>
</evidence>
<accession>A0A1R3HGN8</accession>
<feature type="region of interest" description="Disordered" evidence="1">
    <location>
        <begin position="1"/>
        <end position="306"/>
    </location>
</feature>
<dbReference type="Gramene" id="OMO69465">
    <property type="protein sequence ID" value="OMO69465"/>
    <property type="gene ID" value="CCACVL1_19476"/>
</dbReference>